<evidence type="ECO:0000313" key="2">
    <source>
        <dbReference type="EMBL" id="TGZ81338.1"/>
    </source>
</evidence>
<feature type="compositionally biased region" description="Acidic residues" evidence="1">
    <location>
        <begin position="466"/>
        <end position="476"/>
    </location>
</feature>
<feature type="region of interest" description="Disordered" evidence="1">
    <location>
        <begin position="561"/>
        <end position="604"/>
    </location>
</feature>
<name>A0A4S2MXD0_9PEZI</name>
<dbReference type="Proteomes" id="UP000298138">
    <property type="component" value="Unassembled WGS sequence"/>
</dbReference>
<feature type="region of interest" description="Disordered" evidence="1">
    <location>
        <begin position="462"/>
        <end position="507"/>
    </location>
</feature>
<evidence type="ECO:0000313" key="3">
    <source>
        <dbReference type="Proteomes" id="UP000298138"/>
    </source>
</evidence>
<protein>
    <submittedName>
        <fullName evidence="2">Uncharacterized protein</fullName>
    </submittedName>
</protein>
<gene>
    <name evidence="2" type="ORF">EX30DRAFT_364019</name>
</gene>
<dbReference type="OrthoDB" id="5349882at2759"/>
<feature type="compositionally biased region" description="Low complexity" evidence="1">
    <location>
        <begin position="30"/>
        <end position="43"/>
    </location>
</feature>
<reference evidence="2 3" key="1">
    <citation type="submission" date="2019-04" db="EMBL/GenBank/DDBJ databases">
        <title>Comparative genomics and transcriptomics to analyze fruiting body development in filamentous ascomycetes.</title>
        <authorList>
            <consortium name="DOE Joint Genome Institute"/>
            <person name="Lutkenhaus R."/>
            <person name="Traeger S."/>
            <person name="Breuer J."/>
            <person name="Kuo A."/>
            <person name="Lipzen A."/>
            <person name="Pangilinan J."/>
            <person name="Dilworth D."/>
            <person name="Sandor L."/>
            <person name="Poggeler S."/>
            <person name="Barry K."/>
            <person name="Grigoriev I.V."/>
            <person name="Nowrousian M."/>
        </authorList>
    </citation>
    <scope>NUCLEOTIDE SEQUENCE [LARGE SCALE GENOMIC DNA]</scope>
    <source>
        <strain evidence="2 3">CBS 389.68</strain>
    </source>
</reference>
<feature type="compositionally biased region" description="Basic residues" evidence="1">
    <location>
        <begin position="579"/>
        <end position="595"/>
    </location>
</feature>
<sequence>MTICAAPLNPFPAKYEDNNLLPGHSQFPQTTTSKTRTTTTTRPKPTRSTRHSTPRTKPRITRTTNSTAPGPLPPLPNTTIYERQVNLLQPLPHTTEARDTALNLPESPFIFNWINFFSIQVSGTPKDYDRLMHDFEASILTSLNEQYHSWVRHNLKDLAQMIENIISIGARFGRYGEHAPYSFLTHDPVAEYRMADGSKWEPEVCDQEVIASLIWAMADGSRVVDMVDTKPWTHWRRMKLADFAVVAVKVCNTLKKCHAGLPKGVAKHGYTFMQRFAAIMELMRTCKGSVVRMYRPSTMEEMVMSPRKMRQRFGDNQVNNLKKKSHNKDTHTHHLLDLVRNHYERNYQHQQNTGSLNPLPFPTDAPDGFADAYAEFVDEMNRINREDTLAKMARTRVFAEFYGKTEQQMEGWINPDGEFVQKRNQYSVKDMLAKTSEEMELMIDGIDDPRNHVMPLMMLPEQRVPDDDDDDEDEDGETTKRAPTSAQDFRKAKHHRRIPIQDWPGLDPKEKITPEIWDLLRQEKGLDLDPLAMEEVMERHKRVVVEGYELVERMERREAEKKGIAEQGCSQPQQEPVVKGRKKASPPSARKRKRTPGAEKEIPKEKMVKTTQEAYETTHQQGAMLGIIGFQPLTREERENHVFGEGLVTEDMVMSQPQQYQQHQQSFHHQKGHQQVLEQAHGVSYSAQPTAMVSVLGFQPGQEQHDDVFDSQEIRTETQTPHHDDLELAVDHNMTDEERLQQANLMMHINMDMFAPEEQHQQQQLDVHHQQQVPDMVVDHNIEPQSPPTENHHQGVSFVQQQQADFQHYHEHSQFDYSSDRHQQQHHEQPMLHQQEQQYHHHVQGYNEHPDAFHPHPHQDHTFQPSVLDLELNHGHGVHHDPAAAAGLYHLHPHAQGYIQDDHDHGGIVQSEEQWEMEMDEMGEMVPVRVKIERF</sequence>
<dbReference type="EMBL" id="ML220120">
    <property type="protein sequence ID" value="TGZ81338.1"/>
    <property type="molecule type" value="Genomic_DNA"/>
</dbReference>
<feature type="compositionally biased region" description="Basic residues" evidence="1">
    <location>
        <begin position="44"/>
        <end position="60"/>
    </location>
</feature>
<dbReference type="InParanoid" id="A0A4S2MXD0"/>
<evidence type="ECO:0000256" key="1">
    <source>
        <dbReference type="SAM" id="MobiDB-lite"/>
    </source>
</evidence>
<accession>A0A4S2MXD0</accession>
<feature type="region of interest" description="Disordered" evidence="1">
    <location>
        <begin position="1"/>
        <end position="76"/>
    </location>
</feature>
<keyword evidence="3" id="KW-1185">Reference proteome</keyword>
<organism evidence="2 3">
    <name type="scientific">Ascodesmis nigricans</name>
    <dbReference type="NCBI Taxonomy" id="341454"/>
    <lineage>
        <taxon>Eukaryota</taxon>
        <taxon>Fungi</taxon>
        <taxon>Dikarya</taxon>
        <taxon>Ascomycota</taxon>
        <taxon>Pezizomycotina</taxon>
        <taxon>Pezizomycetes</taxon>
        <taxon>Pezizales</taxon>
        <taxon>Ascodesmidaceae</taxon>
        <taxon>Ascodesmis</taxon>
    </lineage>
</organism>
<proteinExistence type="predicted"/>
<dbReference type="AlphaFoldDB" id="A0A4S2MXD0"/>